<evidence type="ECO:0000256" key="1">
    <source>
        <dbReference type="PIRNR" id="PIRNR006386"/>
    </source>
</evidence>
<proteinExistence type="inferred from homology"/>
<reference evidence="5" key="1">
    <citation type="submission" date="2015-07" db="EMBL/GenBank/DDBJ databases">
        <authorList>
            <person name="Rodrigo-Torres Lidia"/>
            <person name="Arahal R.David."/>
        </authorList>
    </citation>
    <scope>NUCLEOTIDE SEQUENCE [LARGE SCALE GENOMIC DNA]</scope>
    <source>
        <strain evidence="5">CECT 5112</strain>
    </source>
</reference>
<dbReference type="GO" id="GO:1901170">
    <property type="term" value="P:naphthalene catabolic process"/>
    <property type="evidence" value="ECO:0007669"/>
    <property type="project" value="InterPro"/>
</dbReference>
<evidence type="ECO:0000313" key="5">
    <source>
        <dbReference type="Proteomes" id="UP000053235"/>
    </source>
</evidence>
<protein>
    <recommendedName>
        <fullName evidence="1">2-hydroxychromene-2-carboxylate isomerase</fullName>
        <ecNumber evidence="1">5.99.1.4</ecNumber>
    </recommendedName>
</protein>
<dbReference type="InterPro" id="IPR036249">
    <property type="entry name" value="Thioredoxin-like_sf"/>
</dbReference>
<keyword evidence="5" id="KW-1185">Reference proteome</keyword>
<dbReference type="GO" id="GO:0004602">
    <property type="term" value="F:glutathione peroxidase activity"/>
    <property type="evidence" value="ECO:0007669"/>
    <property type="project" value="TreeGrafter"/>
</dbReference>
<comment type="similarity">
    <text evidence="1">Belongs to the GST superfamily. NadH family.</text>
</comment>
<keyword evidence="1 4" id="KW-0413">Isomerase</keyword>
<organism evidence="4 5">
    <name type="scientific">Roseibium alexandrii</name>
    <dbReference type="NCBI Taxonomy" id="388408"/>
    <lineage>
        <taxon>Bacteria</taxon>
        <taxon>Pseudomonadati</taxon>
        <taxon>Pseudomonadota</taxon>
        <taxon>Alphaproteobacteria</taxon>
        <taxon>Hyphomicrobiales</taxon>
        <taxon>Stappiaceae</taxon>
        <taxon>Roseibium</taxon>
    </lineage>
</organism>
<name>A0A0M7A820_9HYPH</name>
<accession>A0A0M7A820</accession>
<comment type="catalytic activity">
    <reaction evidence="1">
        <text>2-hydroxychromene-2-carboxylate = (3E)-4-(2-hydroxyphenyl)-2-oxobut-3-enoate</text>
        <dbReference type="Rhea" id="RHEA:27401"/>
        <dbReference type="ChEBI" id="CHEBI:59350"/>
        <dbReference type="ChEBI" id="CHEBI:59353"/>
        <dbReference type="EC" id="5.99.1.4"/>
    </reaction>
</comment>
<dbReference type="GO" id="GO:0004364">
    <property type="term" value="F:glutathione transferase activity"/>
    <property type="evidence" value="ECO:0007669"/>
    <property type="project" value="TreeGrafter"/>
</dbReference>
<dbReference type="InterPro" id="IPR051924">
    <property type="entry name" value="GST_Kappa/NadH"/>
</dbReference>
<gene>
    <name evidence="4" type="primary">nahD_1</name>
    <name evidence="4" type="ORF">LAX5112_02240</name>
</gene>
<sequence length="219" mass="24197">MTTDPKLQSNVVQLHAAKQPTIEFWYEFGSTYSYLSAMRIETQARDAGVSLSWRPFLLGPIFKKSGWDTSPFNLYPAKGRYMWRDMERQCARYGLPLTIPDPFPQSGLLAARIAQVGRTQPWIGDFTRAVFVAEFGSGEDISDEAFLAHLLLEAGAPAKEVLEASKSPDIKDALRASVGEAEEKGIFGAPSFVLQTGELFWGDDRLADALEMAAEIAKA</sequence>
<dbReference type="PANTHER" id="PTHR42943:SF2">
    <property type="entry name" value="GLUTATHIONE S-TRANSFERASE KAPPA 1"/>
    <property type="match status" value="1"/>
</dbReference>
<feature type="domain" description="DSBA-like thioredoxin" evidence="3">
    <location>
        <begin position="21"/>
        <end position="207"/>
    </location>
</feature>
<dbReference type="EC" id="5.99.1.4" evidence="1"/>
<dbReference type="PIRSF" id="PIRSF006386">
    <property type="entry name" value="HCCAis_GSTk"/>
    <property type="match status" value="1"/>
</dbReference>
<evidence type="ECO:0000256" key="2">
    <source>
        <dbReference type="PIRSR" id="PIRSR006386-1"/>
    </source>
</evidence>
<dbReference type="RefSeq" id="WP_055671868.1">
    <property type="nucleotide sequence ID" value="NZ_CXWD01000007.1"/>
</dbReference>
<feature type="active site" description="Nucleophile" evidence="2">
    <location>
        <position position="30"/>
    </location>
</feature>
<dbReference type="EMBL" id="CXWD01000007">
    <property type="protein sequence ID" value="CTQ69764.1"/>
    <property type="molecule type" value="Genomic_DNA"/>
</dbReference>
<evidence type="ECO:0000313" key="4">
    <source>
        <dbReference type="EMBL" id="CTQ69764.1"/>
    </source>
</evidence>
<dbReference type="OrthoDB" id="5244108at2"/>
<dbReference type="Proteomes" id="UP000053235">
    <property type="component" value="Unassembled WGS sequence"/>
</dbReference>
<dbReference type="GO" id="GO:0018845">
    <property type="term" value="F:2-hydroxychromene-2-carboxylate isomerase activity"/>
    <property type="evidence" value="ECO:0007669"/>
    <property type="project" value="UniProtKB-UniRule"/>
</dbReference>
<dbReference type="SUPFAM" id="SSF52833">
    <property type="entry name" value="Thioredoxin-like"/>
    <property type="match status" value="1"/>
</dbReference>
<dbReference type="Pfam" id="PF01323">
    <property type="entry name" value="DSBA"/>
    <property type="match status" value="1"/>
</dbReference>
<dbReference type="CDD" id="cd03022">
    <property type="entry name" value="DsbA_HCCA_Iso"/>
    <property type="match status" value="1"/>
</dbReference>
<dbReference type="GO" id="GO:0006749">
    <property type="term" value="P:glutathione metabolic process"/>
    <property type="evidence" value="ECO:0007669"/>
    <property type="project" value="TreeGrafter"/>
</dbReference>
<dbReference type="AlphaFoldDB" id="A0A0M7A820"/>
<evidence type="ECO:0000259" key="3">
    <source>
        <dbReference type="Pfam" id="PF01323"/>
    </source>
</evidence>
<dbReference type="InterPro" id="IPR001853">
    <property type="entry name" value="DSBA-like_thioredoxin_dom"/>
</dbReference>
<dbReference type="PANTHER" id="PTHR42943">
    <property type="entry name" value="GLUTATHIONE S-TRANSFERASE KAPPA"/>
    <property type="match status" value="1"/>
</dbReference>
<dbReference type="InterPro" id="IPR014440">
    <property type="entry name" value="HCCAis_GSTk"/>
</dbReference>
<dbReference type="Gene3D" id="3.40.30.10">
    <property type="entry name" value="Glutaredoxin"/>
    <property type="match status" value="1"/>
</dbReference>
<dbReference type="InterPro" id="IPR044087">
    <property type="entry name" value="NahD-like"/>
</dbReference>